<evidence type="ECO:0000259" key="8">
    <source>
        <dbReference type="Pfam" id="PF00728"/>
    </source>
</evidence>
<evidence type="ECO:0000256" key="4">
    <source>
        <dbReference type="PIRNR" id="PIRNR001093"/>
    </source>
</evidence>
<dbReference type="GO" id="GO:0004563">
    <property type="term" value="F:beta-N-acetylhexosaminidase activity"/>
    <property type="evidence" value="ECO:0007669"/>
    <property type="project" value="InterPro"/>
</dbReference>
<dbReference type="PANTHER" id="PTHR22600">
    <property type="entry name" value="BETA-HEXOSAMINIDASE"/>
    <property type="match status" value="1"/>
</dbReference>
<evidence type="ECO:0000313" key="10">
    <source>
        <dbReference type="EMBL" id="KAG6758402.1"/>
    </source>
</evidence>
<feature type="chain" id="PRO_5036499392" description="Beta-hexosaminidase" evidence="7">
    <location>
        <begin position="21"/>
        <end position="640"/>
    </location>
</feature>
<feature type="domain" description="Glycoside hydrolase family 20 catalytic" evidence="8">
    <location>
        <begin position="238"/>
        <end position="588"/>
    </location>
</feature>
<feature type="signal peptide" evidence="7">
    <location>
        <begin position="1"/>
        <end position="20"/>
    </location>
</feature>
<evidence type="ECO:0000256" key="1">
    <source>
        <dbReference type="ARBA" id="ARBA00022801"/>
    </source>
</evidence>
<dbReference type="InterPro" id="IPR029019">
    <property type="entry name" value="HEX_eukaryotic_N"/>
</dbReference>
<dbReference type="Pfam" id="PF00728">
    <property type="entry name" value="Glyco_hydro_20"/>
    <property type="match status" value="1"/>
</dbReference>
<evidence type="ECO:0000256" key="2">
    <source>
        <dbReference type="ARBA" id="ARBA00023180"/>
    </source>
</evidence>
<reference evidence="10" key="1">
    <citation type="journal article" date="2020" name="bioRxiv">
        <title>Hybrid origin of Populus tomentosa Carr. identified through genome sequencing and phylogenomic analysis.</title>
        <authorList>
            <person name="An X."/>
            <person name="Gao K."/>
            <person name="Chen Z."/>
            <person name="Li J."/>
            <person name="Yang X."/>
            <person name="Yang X."/>
            <person name="Zhou J."/>
            <person name="Guo T."/>
            <person name="Zhao T."/>
            <person name="Huang S."/>
            <person name="Miao D."/>
            <person name="Khan W.U."/>
            <person name="Rao P."/>
            <person name="Ye M."/>
            <person name="Lei B."/>
            <person name="Liao W."/>
            <person name="Wang J."/>
            <person name="Ji L."/>
            <person name="Li Y."/>
            <person name="Guo B."/>
            <person name="Mustafa N.S."/>
            <person name="Li S."/>
            <person name="Yun Q."/>
            <person name="Keller S.R."/>
            <person name="Mao J."/>
            <person name="Zhang R."/>
            <person name="Strauss S.H."/>
        </authorList>
    </citation>
    <scope>NUCLEOTIDE SEQUENCE</scope>
    <source>
        <strain evidence="10">GM15</strain>
        <tissue evidence="10">Leaf</tissue>
    </source>
</reference>
<gene>
    <name evidence="10" type="ORF">POTOM_038747</name>
</gene>
<feature type="domain" description="Beta-hexosaminidase eukaryotic type N-terminal" evidence="9">
    <location>
        <begin position="29"/>
        <end position="142"/>
    </location>
</feature>
<dbReference type="GO" id="GO:0030203">
    <property type="term" value="P:glycosaminoglycan metabolic process"/>
    <property type="evidence" value="ECO:0007669"/>
    <property type="project" value="TreeGrafter"/>
</dbReference>
<sequence>MKSYLLLLFTICTFLLYSSAELDDNLTYVWPLPAKFSSGNNTLSVDPELSLVFDGKGGDSSIIKDGFGRYKKIIFKHSTKSYSVNKRLVFDIGVLKIVVLSDNEEVSLRLFDVWDCLGNGFWLQLGVDESYLLLVEKRNGQSIIGEAYIECTCGMGINSQVQLLITECKVTNVRSYFLDGYVFVLVMLIFLLLLLQANTVYGALRGLETFSQLCAFDYETKAVQIYRAPWYILDKPRFAYRGLLLDTSRHYLPIGVIKQIIESMSYAKLNVLHWHIIDEESFPLEVPSYPNLWKGSYTKWERYTVEDAYEIVDFAKMRGINVMAEIDVPGHAESWGTGYPDLWPSPSCREPLDVSKIFTFDVISGIMTDLRKIFPFGLFHLGGDEVNTGRIVLWNSNRNKVVVYVTDLVMPRHLMLKLLELYITCETMCENYLASKLSNVHQSNCRLLDHNMTTKEAYQYFVLRAQEIAISKGWTPVNWEETFNAFASNLNPRTIVHNWLGGGVCAKAVAKGFRCIFSNQGFWYLDHLDVPWYEVYKAEPLEGINDTSMQELVLGGEVCMWAETADTSVVQQTIWPRAAAAAERLWSNRETISSGNITLTALPRLHYFRCLLNRRGVQAAPVTNYYARQPPSGPGSCYEQ</sequence>
<keyword evidence="6" id="KW-0472">Membrane</keyword>
<comment type="similarity">
    <text evidence="4">Belongs to the glycosyl hydrolase 20 family.</text>
</comment>
<dbReference type="PANTHER" id="PTHR22600:SF40">
    <property type="entry name" value="BETA-HEXOSAMINIDASE 1"/>
    <property type="match status" value="1"/>
</dbReference>
<organism evidence="10 11">
    <name type="scientific">Populus tomentosa</name>
    <name type="common">Chinese white poplar</name>
    <dbReference type="NCBI Taxonomy" id="118781"/>
    <lineage>
        <taxon>Eukaryota</taxon>
        <taxon>Viridiplantae</taxon>
        <taxon>Streptophyta</taxon>
        <taxon>Embryophyta</taxon>
        <taxon>Tracheophyta</taxon>
        <taxon>Spermatophyta</taxon>
        <taxon>Magnoliopsida</taxon>
        <taxon>eudicotyledons</taxon>
        <taxon>Gunneridae</taxon>
        <taxon>Pentapetalae</taxon>
        <taxon>rosids</taxon>
        <taxon>fabids</taxon>
        <taxon>Malpighiales</taxon>
        <taxon>Salicaceae</taxon>
        <taxon>Saliceae</taxon>
        <taxon>Populus</taxon>
    </lineage>
</organism>
<keyword evidence="6" id="KW-0812">Transmembrane</keyword>
<keyword evidence="11" id="KW-1185">Reference proteome</keyword>
<keyword evidence="6" id="KW-1133">Transmembrane helix</keyword>
<evidence type="ECO:0000256" key="3">
    <source>
        <dbReference type="ARBA" id="ARBA00023295"/>
    </source>
</evidence>
<dbReference type="InterPro" id="IPR015883">
    <property type="entry name" value="Glyco_hydro_20_cat"/>
</dbReference>
<feature type="active site" description="Proton donor" evidence="5">
    <location>
        <position position="385"/>
    </location>
</feature>
<evidence type="ECO:0000256" key="5">
    <source>
        <dbReference type="PIRSR" id="PIRSR625705-1"/>
    </source>
</evidence>
<keyword evidence="3 4" id="KW-0326">Glycosidase</keyword>
<proteinExistence type="inferred from homology"/>
<comment type="catalytic activity">
    <reaction evidence="4">
        <text>Hydrolysis of terminal non-reducing N-acetyl-D-hexosamine residues in N-acetyl-beta-D-hexosaminides.</text>
        <dbReference type="EC" id="3.2.1.52"/>
    </reaction>
</comment>
<keyword evidence="7" id="KW-0732">Signal</keyword>
<evidence type="ECO:0000256" key="7">
    <source>
        <dbReference type="SAM" id="SignalP"/>
    </source>
</evidence>
<protein>
    <recommendedName>
        <fullName evidence="4">Beta-hexosaminidase</fullName>
        <ecNumber evidence="4">3.2.1.52</ecNumber>
    </recommendedName>
</protein>
<dbReference type="AlphaFoldDB" id="A0A8X7YZZ3"/>
<dbReference type="GO" id="GO:0016020">
    <property type="term" value="C:membrane"/>
    <property type="evidence" value="ECO:0007669"/>
    <property type="project" value="TreeGrafter"/>
</dbReference>
<name>A0A8X7YZZ3_POPTO</name>
<dbReference type="Proteomes" id="UP000886885">
    <property type="component" value="Chromosome 10D"/>
</dbReference>
<dbReference type="GO" id="GO:0005975">
    <property type="term" value="P:carbohydrate metabolic process"/>
    <property type="evidence" value="ECO:0007669"/>
    <property type="project" value="InterPro"/>
</dbReference>
<evidence type="ECO:0000259" key="9">
    <source>
        <dbReference type="Pfam" id="PF14845"/>
    </source>
</evidence>
<comment type="caution">
    <text evidence="10">The sequence shown here is derived from an EMBL/GenBank/DDBJ whole genome shotgun (WGS) entry which is preliminary data.</text>
</comment>
<dbReference type="OrthoDB" id="428480at2759"/>
<feature type="transmembrane region" description="Helical" evidence="6">
    <location>
        <begin position="176"/>
        <end position="195"/>
    </location>
</feature>
<evidence type="ECO:0000313" key="11">
    <source>
        <dbReference type="Proteomes" id="UP000886885"/>
    </source>
</evidence>
<evidence type="ECO:0000256" key="6">
    <source>
        <dbReference type="SAM" id="Phobius"/>
    </source>
</evidence>
<dbReference type="Pfam" id="PF14845">
    <property type="entry name" value="Glycohydro_20b2"/>
    <property type="match status" value="1"/>
</dbReference>
<dbReference type="EMBL" id="JAAWWB010000020">
    <property type="protein sequence ID" value="KAG6758402.1"/>
    <property type="molecule type" value="Genomic_DNA"/>
</dbReference>
<dbReference type="InterPro" id="IPR025705">
    <property type="entry name" value="Beta_hexosaminidase_sua/sub"/>
</dbReference>
<dbReference type="PIRSF" id="PIRSF001093">
    <property type="entry name" value="B-hxosamndse_ab_euk"/>
    <property type="match status" value="1"/>
</dbReference>
<dbReference type="EC" id="3.2.1.52" evidence="4"/>
<keyword evidence="1 4" id="KW-0378">Hydrolase</keyword>
<accession>A0A8X7YZZ3</accession>
<keyword evidence="2" id="KW-0325">Glycoprotein</keyword>